<organism evidence="2 3">
    <name type="scientific">Anaeromyxobacter paludicola</name>
    <dbReference type="NCBI Taxonomy" id="2918171"/>
    <lineage>
        <taxon>Bacteria</taxon>
        <taxon>Pseudomonadati</taxon>
        <taxon>Myxococcota</taxon>
        <taxon>Myxococcia</taxon>
        <taxon>Myxococcales</taxon>
        <taxon>Cystobacterineae</taxon>
        <taxon>Anaeromyxobacteraceae</taxon>
        <taxon>Anaeromyxobacter</taxon>
    </lineage>
</organism>
<accession>A0ABM7X5B9</accession>
<dbReference type="EMBL" id="AP025592">
    <property type="protein sequence ID" value="BDG06971.1"/>
    <property type="molecule type" value="Genomic_DNA"/>
</dbReference>
<dbReference type="PANTHER" id="PTHR36443:SF1">
    <property type="entry name" value="BSR5223 PROTEIN"/>
    <property type="match status" value="1"/>
</dbReference>
<proteinExistence type="predicted"/>
<gene>
    <name evidence="2" type="ORF">AMPC_00840</name>
</gene>
<evidence type="ECO:0000313" key="3">
    <source>
        <dbReference type="Proteomes" id="UP001162734"/>
    </source>
</evidence>
<dbReference type="InterPro" id="IPR021320">
    <property type="entry name" value="DUF2905"/>
</dbReference>
<keyword evidence="1" id="KW-0472">Membrane</keyword>
<name>A0ABM7X5B9_9BACT</name>
<keyword evidence="3" id="KW-1185">Reference proteome</keyword>
<feature type="transmembrane region" description="Helical" evidence="1">
    <location>
        <begin position="52"/>
        <end position="73"/>
    </location>
</feature>
<dbReference type="Proteomes" id="UP001162734">
    <property type="component" value="Chromosome"/>
</dbReference>
<protein>
    <recommendedName>
        <fullName evidence="4">DUF2905 domain-containing protein</fullName>
    </recommendedName>
</protein>
<reference evidence="3" key="1">
    <citation type="journal article" date="2022" name="Int. J. Syst. Evol. Microbiol.">
        <title>Anaeromyxobacter oryzae sp. nov., Anaeromyxobacter diazotrophicus sp. nov. and Anaeromyxobacter paludicola sp. nov., isolated from paddy soils.</title>
        <authorList>
            <person name="Itoh H."/>
            <person name="Xu Z."/>
            <person name="Mise K."/>
            <person name="Masuda Y."/>
            <person name="Ushijima N."/>
            <person name="Hayakawa C."/>
            <person name="Shiratori Y."/>
            <person name="Senoo K."/>
        </authorList>
    </citation>
    <scope>NUCLEOTIDE SEQUENCE [LARGE SCALE GENOMIC DNA]</scope>
    <source>
        <strain evidence="3">Red630</strain>
    </source>
</reference>
<evidence type="ECO:0008006" key="4">
    <source>
        <dbReference type="Google" id="ProtNLM"/>
    </source>
</evidence>
<dbReference type="RefSeq" id="WP_248343550.1">
    <property type="nucleotide sequence ID" value="NZ_AP025592.1"/>
</dbReference>
<dbReference type="PANTHER" id="PTHR36443">
    <property type="entry name" value="BSR5223 PROTEIN"/>
    <property type="match status" value="1"/>
</dbReference>
<keyword evidence="1" id="KW-1133">Transmembrane helix</keyword>
<evidence type="ECO:0000313" key="2">
    <source>
        <dbReference type="EMBL" id="BDG06971.1"/>
    </source>
</evidence>
<evidence type="ECO:0000256" key="1">
    <source>
        <dbReference type="SAM" id="Phobius"/>
    </source>
</evidence>
<dbReference type="Pfam" id="PF11146">
    <property type="entry name" value="DUF2905"/>
    <property type="match status" value="1"/>
</dbReference>
<keyword evidence="1" id="KW-0812">Transmembrane</keyword>
<sequence length="76" mass="8080">MTGLGSLGRLLLGAGALLVALGLLLLAAERFPGLRIGRLPGDLSVERGNFRFYFPLATSLLLSLALSALLWLCGRR</sequence>